<evidence type="ECO:0000313" key="2">
    <source>
        <dbReference type="Proteomes" id="UP001321479"/>
    </source>
</evidence>
<organism evidence="1 2">
    <name type="scientific">Cotonvirus japonicus</name>
    <dbReference type="NCBI Taxonomy" id="2811091"/>
    <lineage>
        <taxon>Viruses</taxon>
        <taxon>Varidnaviria</taxon>
        <taxon>Bamfordvirae</taxon>
        <taxon>Nucleocytoviricota</taxon>
        <taxon>Megaviricetes</taxon>
        <taxon>Imitervirales</taxon>
        <taxon>Mimiviridae</taxon>
        <taxon>Megamimivirinae</taxon>
        <taxon>Cotonvirus</taxon>
        <taxon>Cotonvirus japonicum</taxon>
    </lineage>
</organism>
<dbReference type="GeneID" id="80558839"/>
<dbReference type="EMBL" id="AP024483">
    <property type="protein sequence ID" value="BCS83634.1"/>
    <property type="molecule type" value="Genomic_DNA"/>
</dbReference>
<proteinExistence type="predicted"/>
<dbReference type="RefSeq" id="YP_010842242.1">
    <property type="nucleotide sequence ID" value="NC_079139.1"/>
</dbReference>
<dbReference type="Proteomes" id="UP001321479">
    <property type="component" value="Segment"/>
</dbReference>
<sequence length="95" mass="10779">MNKVSCVIVCFVFIGVSVISVILLCQDDFNFTTEKFSSYNLIFSTKEHKEIRCVTYSESSQKASLKNNTIIIKIVSETSKEFANGSKYLCNFLEN</sequence>
<name>A0ABM7NTY2_9VIRU</name>
<reference evidence="1 2" key="1">
    <citation type="submission" date="2021-02" db="EMBL/GenBank/DDBJ databases">
        <title>Cotonvirus japonicus, which uses Golgi apparatus of host cells for its virion factory, phylogenetically links tailed tupanvirus and icosahedral mimivirus.</title>
        <authorList>
            <person name="Takahashi H."/>
            <person name="Fukaya S."/>
            <person name="Song C."/>
            <person name="Murata K."/>
            <person name="Takemura M."/>
        </authorList>
    </citation>
    <scope>NUCLEOTIDE SEQUENCE [LARGE SCALE GENOMIC DNA]</scope>
</reference>
<evidence type="ECO:0000313" key="1">
    <source>
        <dbReference type="EMBL" id="BCS83634.1"/>
    </source>
</evidence>
<protein>
    <submittedName>
        <fullName evidence="1">ORFan</fullName>
    </submittedName>
</protein>
<accession>A0ABM7NTY2</accession>
<keyword evidence="2" id="KW-1185">Reference proteome</keyword>